<dbReference type="SUPFAM" id="SSF51182">
    <property type="entry name" value="RmlC-like cupins"/>
    <property type="match status" value="1"/>
</dbReference>
<feature type="chain" id="PRO_5043911403" evidence="1">
    <location>
        <begin position="21"/>
        <end position="112"/>
    </location>
</feature>
<dbReference type="PANTHER" id="PTHR31238">
    <property type="entry name" value="GERMIN-LIKE PROTEIN SUBFAMILY 3 MEMBER 3"/>
    <property type="match status" value="1"/>
</dbReference>
<feature type="signal peptide" evidence="1">
    <location>
        <begin position="1"/>
        <end position="20"/>
    </location>
</feature>
<evidence type="ECO:0000259" key="2">
    <source>
        <dbReference type="Pfam" id="PF00190"/>
    </source>
</evidence>
<name>A0AAV9BTX1_ACOGR</name>
<dbReference type="Gene3D" id="2.60.120.10">
    <property type="entry name" value="Jelly Rolls"/>
    <property type="match status" value="1"/>
</dbReference>
<dbReference type="InterPro" id="IPR011051">
    <property type="entry name" value="RmlC_Cupin_sf"/>
</dbReference>
<dbReference type="EMBL" id="JAUJYN010000001">
    <property type="protein sequence ID" value="KAK1280348.1"/>
    <property type="molecule type" value="Genomic_DNA"/>
</dbReference>
<gene>
    <name evidence="3" type="ORF">QJS04_geneDACA022406</name>
</gene>
<evidence type="ECO:0000313" key="3">
    <source>
        <dbReference type="EMBL" id="KAK1280348.1"/>
    </source>
</evidence>
<accession>A0AAV9BTX1</accession>
<dbReference type="InterPro" id="IPR014710">
    <property type="entry name" value="RmlC-like_jellyroll"/>
</dbReference>
<evidence type="ECO:0000256" key="1">
    <source>
        <dbReference type="SAM" id="SignalP"/>
    </source>
</evidence>
<reference evidence="3" key="2">
    <citation type="submission" date="2023-06" db="EMBL/GenBank/DDBJ databases">
        <authorList>
            <person name="Ma L."/>
            <person name="Liu K.-W."/>
            <person name="Li Z."/>
            <person name="Hsiao Y.-Y."/>
            <person name="Qi Y."/>
            <person name="Fu T."/>
            <person name="Tang G."/>
            <person name="Zhang D."/>
            <person name="Sun W.-H."/>
            <person name="Liu D.-K."/>
            <person name="Li Y."/>
            <person name="Chen G.-Z."/>
            <person name="Liu X.-D."/>
            <person name="Liao X.-Y."/>
            <person name="Jiang Y.-T."/>
            <person name="Yu X."/>
            <person name="Hao Y."/>
            <person name="Huang J."/>
            <person name="Zhao X.-W."/>
            <person name="Ke S."/>
            <person name="Chen Y.-Y."/>
            <person name="Wu W.-L."/>
            <person name="Hsu J.-L."/>
            <person name="Lin Y.-F."/>
            <person name="Huang M.-D."/>
            <person name="Li C.-Y."/>
            <person name="Huang L."/>
            <person name="Wang Z.-W."/>
            <person name="Zhao X."/>
            <person name="Zhong W.-Y."/>
            <person name="Peng D.-H."/>
            <person name="Ahmad S."/>
            <person name="Lan S."/>
            <person name="Zhang J.-S."/>
            <person name="Tsai W.-C."/>
            <person name="Van De Peer Y."/>
            <person name="Liu Z.-J."/>
        </authorList>
    </citation>
    <scope>NUCLEOTIDE SEQUENCE</scope>
    <source>
        <strain evidence="3">SCP</strain>
        <tissue evidence="3">Leaves</tissue>
    </source>
</reference>
<organism evidence="3 4">
    <name type="scientific">Acorus gramineus</name>
    <name type="common">Dwarf sweet flag</name>
    <dbReference type="NCBI Taxonomy" id="55184"/>
    <lineage>
        <taxon>Eukaryota</taxon>
        <taxon>Viridiplantae</taxon>
        <taxon>Streptophyta</taxon>
        <taxon>Embryophyta</taxon>
        <taxon>Tracheophyta</taxon>
        <taxon>Spermatophyta</taxon>
        <taxon>Magnoliopsida</taxon>
        <taxon>Liliopsida</taxon>
        <taxon>Acoraceae</taxon>
        <taxon>Acorus</taxon>
    </lineage>
</organism>
<evidence type="ECO:0000313" key="4">
    <source>
        <dbReference type="Proteomes" id="UP001179952"/>
    </source>
</evidence>
<dbReference type="Pfam" id="PF00190">
    <property type="entry name" value="Cupin_1"/>
    <property type="match status" value="1"/>
</dbReference>
<feature type="domain" description="Cupin type-1" evidence="2">
    <location>
        <begin position="60"/>
        <end position="97"/>
    </location>
</feature>
<reference evidence="3" key="1">
    <citation type="journal article" date="2023" name="Nat. Commun.">
        <title>Diploid and tetraploid genomes of Acorus and the evolution of monocots.</title>
        <authorList>
            <person name="Ma L."/>
            <person name="Liu K.W."/>
            <person name="Li Z."/>
            <person name="Hsiao Y.Y."/>
            <person name="Qi Y."/>
            <person name="Fu T."/>
            <person name="Tang G.D."/>
            <person name="Zhang D."/>
            <person name="Sun W.H."/>
            <person name="Liu D.K."/>
            <person name="Li Y."/>
            <person name="Chen G.Z."/>
            <person name="Liu X.D."/>
            <person name="Liao X.Y."/>
            <person name="Jiang Y.T."/>
            <person name="Yu X."/>
            <person name="Hao Y."/>
            <person name="Huang J."/>
            <person name="Zhao X.W."/>
            <person name="Ke S."/>
            <person name="Chen Y.Y."/>
            <person name="Wu W.L."/>
            <person name="Hsu J.L."/>
            <person name="Lin Y.F."/>
            <person name="Huang M.D."/>
            <person name="Li C.Y."/>
            <person name="Huang L."/>
            <person name="Wang Z.W."/>
            <person name="Zhao X."/>
            <person name="Zhong W.Y."/>
            <person name="Peng D.H."/>
            <person name="Ahmad S."/>
            <person name="Lan S."/>
            <person name="Zhang J.S."/>
            <person name="Tsai W.C."/>
            <person name="Van de Peer Y."/>
            <person name="Liu Z.J."/>
        </authorList>
    </citation>
    <scope>NUCLEOTIDE SEQUENCE</scope>
    <source>
        <strain evidence="3">SCP</strain>
    </source>
</reference>
<dbReference type="InterPro" id="IPR006045">
    <property type="entry name" value="Cupin_1"/>
</dbReference>
<dbReference type="AlphaFoldDB" id="A0AAV9BTX1"/>
<comment type="caution">
    <text evidence="3">The sequence shown here is derived from an EMBL/GenBank/DDBJ whole genome shotgun (WGS) entry which is preliminary data.</text>
</comment>
<dbReference type="Proteomes" id="UP001179952">
    <property type="component" value="Unassembled WGS sequence"/>
</dbReference>
<protein>
    <submittedName>
        <fullName evidence="3">Germin-like protein subfamily 1 member 18</fullName>
    </submittedName>
</protein>
<proteinExistence type="predicted"/>
<keyword evidence="4" id="KW-1185">Reference proteome</keyword>
<keyword evidence="1" id="KW-0732">Signal</keyword>
<sequence length="112" mass="12015">MANMLYFIGLLALSRSLALASDPSPLQDFCVAAPNEQIFVNGQFCKDLKLVTENDFFFSGLNKPGNNANPLGSKVTPVNVAQIPGLNTLGISAARRLCAIWNQPSPPPSPRD</sequence>